<keyword evidence="2" id="KW-1185">Reference proteome</keyword>
<dbReference type="Proteomes" id="UP000192911">
    <property type="component" value="Unassembled WGS sequence"/>
</dbReference>
<reference evidence="2" key="1">
    <citation type="submission" date="2017-04" db="EMBL/GenBank/DDBJ databases">
        <authorList>
            <person name="Varghese N."/>
            <person name="Submissions S."/>
        </authorList>
    </citation>
    <scope>NUCLEOTIDE SEQUENCE [LARGE SCALE GENOMIC DNA]</scope>
    <source>
        <strain evidence="2">Ballard 720</strain>
    </source>
</reference>
<sequence length="337" mass="38233">MELRFEVLDDASGVFEHAEDGFDAVVEEFDELLDAYQLGELADKSYVTALQRLLAREPNFIDGHAHLAFALHEQGKPKKALEAALAGLSVANRLIPEGFAGRIEWGHLENRPFLRALHGAVLAHLRLRRHRDTVVLIEKMLAYNPNDNQGMRYLLGSEALRAGEREQAQKVFAAEADGYPPYFYELALTYILKGEWIPAATALRRGFCANPYIAEILGGNPQPQPLVIWHGTDLAEPGIAIDYVEMYGDLWWRHPVSLAFVRWLFNHPKVMVERAAVMECREALLWEQESLARGSILDREREVLRGIDDRLSAALVVKRHNRRGRGTLYPWTWVFGG</sequence>
<dbReference type="Gene3D" id="1.25.40.10">
    <property type="entry name" value="Tetratricopeptide repeat domain"/>
    <property type="match status" value="1"/>
</dbReference>
<gene>
    <name evidence="1" type="ORF">SAMN06295900_10964</name>
</gene>
<dbReference type="SUPFAM" id="SSF48452">
    <property type="entry name" value="TPR-like"/>
    <property type="match status" value="1"/>
</dbReference>
<dbReference type="InterPro" id="IPR011990">
    <property type="entry name" value="TPR-like_helical_dom_sf"/>
</dbReference>
<dbReference type="RefSeq" id="WP_085228619.1">
    <property type="nucleotide sequence ID" value="NZ_BSQD01000009.1"/>
</dbReference>
<dbReference type="AlphaFoldDB" id="A0A1X7FHX7"/>
<accession>A0A1X7FHX7</accession>
<evidence type="ECO:0000313" key="2">
    <source>
        <dbReference type="Proteomes" id="UP000192911"/>
    </source>
</evidence>
<organism evidence="1 2">
    <name type="scientific">Trinickia caryophylli</name>
    <name type="common">Paraburkholderia caryophylli</name>
    <dbReference type="NCBI Taxonomy" id="28094"/>
    <lineage>
        <taxon>Bacteria</taxon>
        <taxon>Pseudomonadati</taxon>
        <taxon>Pseudomonadota</taxon>
        <taxon>Betaproteobacteria</taxon>
        <taxon>Burkholderiales</taxon>
        <taxon>Burkholderiaceae</taxon>
        <taxon>Trinickia</taxon>
    </lineage>
</organism>
<evidence type="ECO:0008006" key="3">
    <source>
        <dbReference type="Google" id="ProtNLM"/>
    </source>
</evidence>
<evidence type="ECO:0000313" key="1">
    <source>
        <dbReference type="EMBL" id="SMF52572.1"/>
    </source>
</evidence>
<protein>
    <recommendedName>
        <fullName evidence="3">Tetratricopeptide repeat-containing protein</fullName>
    </recommendedName>
</protein>
<dbReference type="OrthoDB" id="8951748at2"/>
<dbReference type="EMBL" id="FXAH01000009">
    <property type="protein sequence ID" value="SMF52572.1"/>
    <property type="molecule type" value="Genomic_DNA"/>
</dbReference>
<dbReference type="GeneID" id="95549882"/>
<name>A0A1X7FHX7_TRICW</name>
<dbReference type="STRING" id="28094.SAMN06295900_10964"/>
<proteinExistence type="predicted"/>